<evidence type="ECO:0000256" key="1">
    <source>
        <dbReference type="SAM" id="MobiDB-lite"/>
    </source>
</evidence>
<evidence type="ECO:0000313" key="3">
    <source>
        <dbReference type="Proteomes" id="UP001218218"/>
    </source>
</evidence>
<name>A0AAD7A235_9AGAR</name>
<feature type="region of interest" description="Disordered" evidence="1">
    <location>
        <begin position="28"/>
        <end position="47"/>
    </location>
</feature>
<comment type="caution">
    <text evidence="2">The sequence shown here is derived from an EMBL/GenBank/DDBJ whole genome shotgun (WGS) entry which is preliminary data.</text>
</comment>
<reference evidence="2" key="1">
    <citation type="submission" date="2023-03" db="EMBL/GenBank/DDBJ databases">
        <title>Massive genome expansion in bonnet fungi (Mycena s.s.) driven by repeated elements and novel gene families across ecological guilds.</title>
        <authorList>
            <consortium name="Lawrence Berkeley National Laboratory"/>
            <person name="Harder C.B."/>
            <person name="Miyauchi S."/>
            <person name="Viragh M."/>
            <person name="Kuo A."/>
            <person name="Thoen E."/>
            <person name="Andreopoulos B."/>
            <person name="Lu D."/>
            <person name="Skrede I."/>
            <person name="Drula E."/>
            <person name="Henrissat B."/>
            <person name="Morin E."/>
            <person name="Kohler A."/>
            <person name="Barry K."/>
            <person name="LaButti K."/>
            <person name="Morin E."/>
            <person name="Salamov A."/>
            <person name="Lipzen A."/>
            <person name="Mereny Z."/>
            <person name="Hegedus B."/>
            <person name="Baldrian P."/>
            <person name="Stursova M."/>
            <person name="Weitz H."/>
            <person name="Taylor A."/>
            <person name="Grigoriev I.V."/>
            <person name="Nagy L.G."/>
            <person name="Martin F."/>
            <person name="Kauserud H."/>
        </authorList>
    </citation>
    <scope>NUCLEOTIDE SEQUENCE</scope>
    <source>
        <strain evidence="2">CBHHK002</strain>
    </source>
</reference>
<gene>
    <name evidence="2" type="ORF">DFH08DRAFT_1002070</name>
</gene>
<dbReference type="Proteomes" id="UP001218218">
    <property type="component" value="Unassembled WGS sequence"/>
</dbReference>
<proteinExistence type="predicted"/>
<protein>
    <submittedName>
        <fullName evidence="2">Uncharacterized protein</fullName>
    </submittedName>
</protein>
<organism evidence="2 3">
    <name type="scientific">Mycena albidolilacea</name>
    <dbReference type="NCBI Taxonomy" id="1033008"/>
    <lineage>
        <taxon>Eukaryota</taxon>
        <taxon>Fungi</taxon>
        <taxon>Dikarya</taxon>
        <taxon>Basidiomycota</taxon>
        <taxon>Agaricomycotina</taxon>
        <taxon>Agaricomycetes</taxon>
        <taxon>Agaricomycetidae</taxon>
        <taxon>Agaricales</taxon>
        <taxon>Marasmiineae</taxon>
        <taxon>Mycenaceae</taxon>
        <taxon>Mycena</taxon>
    </lineage>
</organism>
<keyword evidence="3" id="KW-1185">Reference proteome</keyword>
<dbReference type="AlphaFoldDB" id="A0AAD7A235"/>
<feature type="region of interest" description="Disordered" evidence="1">
    <location>
        <begin position="99"/>
        <end position="129"/>
    </location>
</feature>
<dbReference type="EMBL" id="JARIHO010000019">
    <property type="protein sequence ID" value="KAJ7347310.1"/>
    <property type="molecule type" value="Genomic_DNA"/>
</dbReference>
<sequence>MPQRLAQLTQDHLAQQQEWAARLAALTPLPPSPTHHRRTATTTWPSGTQLLCSTQDLAAALDTSLKDMDDSGVVPSSTYVVPNSRSRWRTTAAAMMPGIKRRKGPAGDKVYGGGVSSGRKAPKRRKEARTDTLPVNVPYATPISVQQAHAFPVAPSTHSFRTNSATTQDASPNIHPQLQMVTPVPHYYLPHAPYMSAAQYYPPYFYPPSQM</sequence>
<accession>A0AAD7A235</accession>
<evidence type="ECO:0000313" key="2">
    <source>
        <dbReference type="EMBL" id="KAJ7347310.1"/>
    </source>
</evidence>